<dbReference type="InterPro" id="IPR036412">
    <property type="entry name" value="HAD-like_sf"/>
</dbReference>
<sequence length="184" mass="19606">MTAQQIEAVIFDLSGTLTTARPQASAATLLPRAIPALERLRSEGIRTGLIIQAPDHPFASLDALTDATVRSDDQLRPFPAPDLPAAVAVRLKASALKRCILVSGCADGISAGLNAGLWTVGTALSGALDRHGNERWATLTHDEQDRIRLQATMTLMNAGAHYVIDDISELDSCLRDIALRQTTG</sequence>
<gene>
    <name evidence="1" type="ORF">SAMN05216586_1029</name>
</gene>
<evidence type="ECO:0000313" key="1">
    <source>
        <dbReference type="EMBL" id="SEF81664.1"/>
    </source>
</evidence>
<proteinExistence type="predicted"/>
<evidence type="ECO:0000313" key="2">
    <source>
        <dbReference type="Proteomes" id="UP000243518"/>
    </source>
</evidence>
<reference evidence="1 2" key="1">
    <citation type="submission" date="2016-10" db="EMBL/GenBank/DDBJ databases">
        <authorList>
            <person name="Varghese N."/>
            <person name="Submissions S."/>
        </authorList>
    </citation>
    <scope>NUCLEOTIDE SEQUENCE [LARGE SCALE GENOMIC DNA]</scope>
    <source>
        <strain evidence="1 2">CECT 8317</strain>
    </source>
</reference>
<protein>
    <submittedName>
        <fullName evidence="1">Uncharacterized protein</fullName>
    </submittedName>
</protein>
<dbReference type="Proteomes" id="UP000243518">
    <property type="component" value="Unassembled WGS sequence"/>
</dbReference>
<dbReference type="SUPFAM" id="SSF56784">
    <property type="entry name" value="HAD-like"/>
    <property type="match status" value="1"/>
</dbReference>
<dbReference type="AlphaFoldDB" id="A0AAQ1G624"/>
<dbReference type="Gene3D" id="3.40.50.1000">
    <property type="entry name" value="HAD superfamily/HAD-like"/>
    <property type="match status" value="1"/>
</dbReference>
<name>A0AAQ1G624_9GAMM</name>
<comment type="caution">
    <text evidence="1">The sequence shown here is derived from an EMBL/GenBank/DDBJ whole genome shotgun (WGS) entry which is preliminary data.</text>
</comment>
<keyword evidence="2" id="KW-1185">Reference proteome</keyword>
<dbReference type="EMBL" id="FNVE01000002">
    <property type="protein sequence ID" value="SEF81664.1"/>
    <property type="molecule type" value="Genomic_DNA"/>
</dbReference>
<organism evidence="1 2">
    <name type="scientific">Halopseudomonas aestusnigri</name>
    <dbReference type="NCBI Taxonomy" id="857252"/>
    <lineage>
        <taxon>Bacteria</taxon>
        <taxon>Pseudomonadati</taxon>
        <taxon>Pseudomonadota</taxon>
        <taxon>Gammaproteobacteria</taxon>
        <taxon>Pseudomonadales</taxon>
        <taxon>Pseudomonadaceae</taxon>
        <taxon>Halopseudomonas</taxon>
    </lineage>
</organism>
<accession>A0AAQ1G624</accession>
<dbReference type="InterPro" id="IPR023214">
    <property type="entry name" value="HAD_sf"/>
</dbReference>
<dbReference type="RefSeq" id="WP_088273953.1">
    <property type="nucleotide sequence ID" value="NZ_FNVE01000002.1"/>
</dbReference>